<keyword evidence="5 6" id="KW-0067">ATP-binding</keyword>
<evidence type="ECO:0000256" key="2">
    <source>
        <dbReference type="ARBA" id="ARBA00022679"/>
    </source>
</evidence>
<dbReference type="GO" id="GO:0000776">
    <property type="term" value="C:kinetochore"/>
    <property type="evidence" value="ECO:0007669"/>
    <property type="project" value="TreeGrafter"/>
</dbReference>
<dbReference type="AlphaFoldDB" id="A0AAV8VWZ0"/>
<dbReference type="InterPro" id="IPR000719">
    <property type="entry name" value="Prot_kinase_dom"/>
</dbReference>
<dbReference type="PANTHER" id="PTHR22974">
    <property type="entry name" value="MIXED LINEAGE PROTEIN KINASE"/>
    <property type="match status" value="1"/>
</dbReference>
<dbReference type="GO" id="GO:0004712">
    <property type="term" value="F:protein serine/threonine/tyrosine kinase activity"/>
    <property type="evidence" value="ECO:0007669"/>
    <property type="project" value="TreeGrafter"/>
</dbReference>
<evidence type="ECO:0000313" key="8">
    <source>
        <dbReference type="EMBL" id="KAJ8918382.1"/>
    </source>
</evidence>
<dbReference type="FunFam" id="3.30.200.20:FF:000131">
    <property type="entry name" value="Dual specificity protein kinase TTK"/>
    <property type="match status" value="1"/>
</dbReference>
<name>A0AAV8VWZ0_9CUCU</name>
<dbReference type="Proteomes" id="UP001159042">
    <property type="component" value="Unassembled WGS sequence"/>
</dbReference>
<keyword evidence="9" id="KW-1185">Reference proteome</keyword>
<keyword evidence="3 6" id="KW-0547">Nucleotide-binding</keyword>
<keyword evidence="2" id="KW-0808">Transferase</keyword>
<reference evidence="8 9" key="1">
    <citation type="journal article" date="2023" name="Insect Mol. Biol.">
        <title>Genome sequencing provides insights into the evolution of gene families encoding plant cell wall-degrading enzymes in longhorned beetles.</title>
        <authorList>
            <person name="Shin N.R."/>
            <person name="Okamura Y."/>
            <person name="Kirsch R."/>
            <person name="Pauchet Y."/>
        </authorList>
    </citation>
    <scope>NUCLEOTIDE SEQUENCE [LARGE SCALE GENOMIC DNA]</scope>
    <source>
        <strain evidence="8">EAD_L_NR</strain>
    </source>
</reference>
<evidence type="ECO:0000256" key="4">
    <source>
        <dbReference type="ARBA" id="ARBA00022777"/>
    </source>
</evidence>
<dbReference type="GO" id="GO:0005524">
    <property type="term" value="F:ATP binding"/>
    <property type="evidence" value="ECO:0007669"/>
    <property type="project" value="UniProtKB-UniRule"/>
</dbReference>
<evidence type="ECO:0000256" key="5">
    <source>
        <dbReference type="ARBA" id="ARBA00022840"/>
    </source>
</evidence>
<dbReference type="Gene3D" id="1.10.510.10">
    <property type="entry name" value="Transferase(Phosphotransferase) domain 1"/>
    <property type="match status" value="1"/>
</dbReference>
<sequence>MKSTTEDFSEIRKSIIGDETCNRGSCSSVKRQPRKLWNLRPLNLDGIKKEIEQEKISISMSIETPQKYGDQDKAVAIGDNGSQQNTENILKDITNTLEPIYENPLCEHNDNVQKPKAISCHRSSVSVNNTRLEIVPQVQKPKNDSFDLDFSALSLSTPVKQDGPINNENVAVQSEPVQKFVTPKINNKQLLGCNLSTKQILKTPINGLSNASAKNILMPCTSVTQKIRPFVPENQLVLRSTDKWGNTFSKSLNHLAITPSQKPFQNRIGHKSEDHPCCGPIHPLRDDTFNRIVVNKTEYIMFNLLGKGGSSEVYLCYNPENKLHVAIKCVSLHNSASANDFINEVKLLHQLQTCNKIIKMYDYEILESEKKLLVVLENGGKDLSTILKQLASQKSHIPLYMLLFYWMEMLHAVKQIHSQGIIHSDLKPANFLKVDEGLKLIDFGIASSVQSDMTSVLKTKQEGSCNYISPEALITDSSTNFGNSNLNTDKYKIHFKSDVWSLGCILYQLVYKRTPFQHISQLWLKLAAIMNPEHKIDYPDVEWVSPKVIGTIKKCLQYNVKLRPSVDELIDEYDAILHNI</sequence>
<feature type="domain" description="Protein kinase" evidence="7">
    <location>
        <begin position="299"/>
        <end position="577"/>
    </location>
</feature>
<dbReference type="GO" id="GO:0033316">
    <property type="term" value="P:meiotic spindle assembly checkpoint signaling"/>
    <property type="evidence" value="ECO:0007669"/>
    <property type="project" value="TreeGrafter"/>
</dbReference>
<accession>A0AAV8VWZ0</accession>
<dbReference type="PROSITE" id="PS50011">
    <property type="entry name" value="PROTEIN_KINASE_DOM"/>
    <property type="match status" value="1"/>
</dbReference>
<evidence type="ECO:0000313" key="9">
    <source>
        <dbReference type="Proteomes" id="UP001159042"/>
    </source>
</evidence>
<evidence type="ECO:0000256" key="3">
    <source>
        <dbReference type="ARBA" id="ARBA00022741"/>
    </source>
</evidence>
<comment type="caution">
    <text evidence="8">The sequence shown here is derived from an EMBL/GenBank/DDBJ whole genome shotgun (WGS) entry which is preliminary data.</text>
</comment>
<gene>
    <name evidence="8" type="ORF">NQ315_008077</name>
</gene>
<dbReference type="Gene3D" id="3.30.200.20">
    <property type="entry name" value="Phosphorylase Kinase, domain 1"/>
    <property type="match status" value="1"/>
</dbReference>
<dbReference type="EMBL" id="JANEYG010000026">
    <property type="protein sequence ID" value="KAJ8918382.1"/>
    <property type="molecule type" value="Genomic_DNA"/>
</dbReference>
<dbReference type="GO" id="GO:0034501">
    <property type="term" value="P:protein localization to kinetochore"/>
    <property type="evidence" value="ECO:0007669"/>
    <property type="project" value="TreeGrafter"/>
</dbReference>
<keyword evidence="1" id="KW-0723">Serine/threonine-protein kinase</keyword>
<dbReference type="SUPFAM" id="SSF56112">
    <property type="entry name" value="Protein kinase-like (PK-like)"/>
    <property type="match status" value="1"/>
</dbReference>
<protein>
    <recommendedName>
        <fullName evidence="7">Protein kinase domain-containing protein</fullName>
    </recommendedName>
</protein>
<dbReference type="InterPro" id="IPR017441">
    <property type="entry name" value="Protein_kinase_ATP_BS"/>
</dbReference>
<dbReference type="PANTHER" id="PTHR22974:SF21">
    <property type="entry name" value="DUAL SPECIFICITY PROTEIN KINASE TTK"/>
    <property type="match status" value="1"/>
</dbReference>
<evidence type="ECO:0000256" key="6">
    <source>
        <dbReference type="PROSITE-ProRule" id="PRU10141"/>
    </source>
</evidence>
<dbReference type="InterPro" id="IPR011009">
    <property type="entry name" value="Kinase-like_dom_sf"/>
</dbReference>
<evidence type="ECO:0000259" key="7">
    <source>
        <dbReference type="PROSITE" id="PS50011"/>
    </source>
</evidence>
<dbReference type="SMART" id="SM00220">
    <property type="entry name" value="S_TKc"/>
    <property type="match status" value="1"/>
</dbReference>
<keyword evidence="4" id="KW-0418">Kinase</keyword>
<dbReference type="GO" id="GO:0005634">
    <property type="term" value="C:nucleus"/>
    <property type="evidence" value="ECO:0007669"/>
    <property type="project" value="TreeGrafter"/>
</dbReference>
<evidence type="ECO:0000256" key="1">
    <source>
        <dbReference type="ARBA" id="ARBA00022527"/>
    </source>
</evidence>
<dbReference type="GO" id="GO:0004674">
    <property type="term" value="F:protein serine/threonine kinase activity"/>
    <property type="evidence" value="ECO:0007669"/>
    <property type="project" value="UniProtKB-KW"/>
</dbReference>
<dbReference type="Pfam" id="PF00069">
    <property type="entry name" value="Pkinase"/>
    <property type="match status" value="1"/>
</dbReference>
<organism evidence="8 9">
    <name type="scientific">Exocentrus adspersus</name>
    <dbReference type="NCBI Taxonomy" id="1586481"/>
    <lineage>
        <taxon>Eukaryota</taxon>
        <taxon>Metazoa</taxon>
        <taxon>Ecdysozoa</taxon>
        <taxon>Arthropoda</taxon>
        <taxon>Hexapoda</taxon>
        <taxon>Insecta</taxon>
        <taxon>Pterygota</taxon>
        <taxon>Neoptera</taxon>
        <taxon>Endopterygota</taxon>
        <taxon>Coleoptera</taxon>
        <taxon>Polyphaga</taxon>
        <taxon>Cucujiformia</taxon>
        <taxon>Chrysomeloidea</taxon>
        <taxon>Cerambycidae</taxon>
        <taxon>Lamiinae</taxon>
        <taxon>Acanthocinini</taxon>
        <taxon>Exocentrus</taxon>
    </lineage>
</organism>
<feature type="binding site" evidence="6">
    <location>
        <position position="328"/>
    </location>
    <ligand>
        <name>ATP</name>
        <dbReference type="ChEBI" id="CHEBI:30616"/>
    </ligand>
</feature>
<dbReference type="PROSITE" id="PS00107">
    <property type="entry name" value="PROTEIN_KINASE_ATP"/>
    <property type="match status" value="1"/>
</dbReference>
<dbReference type="GO" id="GO:0007094">
    <property type="term" value="P:mitotic spindle assembly checkpoint signaling"/>
    <property type="evidence" value="ECO:0007669"/>
    <property type="project" value="TreeGrafter"/>
</dbReference>
<dbReference type="GO" id="GO:0007059">
    <property type="term" value="P:chromosome segregation"/>
    <property type="evidence" value="ECO:0007669"/>
    <property type="project" value="TreeGrafter"/>
</dbReference>
<proteinExistence type="predicted"/>